<evidence type="ECO:0000256" key="1">
    <source>
        <dbReference type="SAM" id="Phobius"/>
    </source>
</evidence>
<feature type="transmembrane region" description="Helical" evidence="1">
    <location>
        <begin position="73"/>
        <end position="90"/>
    </location>
</feature>
<keyword evidence="1" id="KW-0472">Membrane</keyword>
<feature type="transmembrane region" description="Helical" evidence="1">
    <location>
        <begin position="96"/>
        <end position="115"/>
    </location>
</feature>
<feature type="transmembrane region" description="Helical" evidence="1">
    <location>
        <begin position="7"/>
        <end position="28"/>
    </location>
</feature>
<evidence type="ECO:0000313" key="2">
    <source>
        <dbReference type="EMBL" id="OGB73370.1"/>
    </source>
</evidence>
<keyword evidence="1" id="KW-0812">Transmembrane</keyword>
<feature type="transmembrane region" description="Helical" evidence="1">
    <location>
        <begin position="34"/>
        <end position="61"/>
    </location>
</feature>
<proteinExistence type="predicted"/>
<sequence length="120" mass="13190">MPVTSYLIGTAITTGLTIIAWSLVLIYFDPTTVGYVGLVLFLISLGVTMVGGFTLVLYALYTRLTGAKRFWTALRHGALLGLAGIGVLILQWLNVLAWWNIVMVVVIGLLLEVYFKIKVE</sequence>
<evidence type="ECO:0000313" key="3">
    <source>
        <dbReference type="Proteomes" id="UP000178085"/>
    </source>
</evidence>
<name>A0A1F4NPM8_UNCK3</name>
<organism evidence="2 3">
    <name type="scientific">candidate division Kazan bacterium RIFCSPLOWO2_01_FULL_45_19</name>
    <dbReference type="NCBI Taxonomy" id="1798538"/>
    <lineage>
        <taxon>Bacteria</taxon>
        <taxon>Bacteria division Kazan-3B-28</taxon>
    </lineage>
</organism>
<protein>
    <recommendedName>
        <fullName evidence="4">Major facilitator superfamily (MFS) profile domain-containing protein</fullName>
    </recommendedName>
</protein>
<dbReference type="Proteomes" id="UP000178085">
    <property type="component" value="Unassembled WGS sequence"/>
</dbReference>
<keyword evidence="1" id="KW-1133">Transmembrane helix</keyword>
<evidence type="ECO:0008006" key="4">
    <source>
        <dbReference type="Google" id="ProtNLM"/>
    </source>
</evidence>
<accession>A0A1F4NPM8</accession>
<reference evidence="2 3" key="1">
    <citation type="journal article" date="2016" name="Nat. Commun.">
        <title>Thousands of microbial genomes shed light on interconnected biogeochemical processes in an aquifer system.</title>
        <authorList>
            <person name="Anantharaman K."/>
            <person name="Brown C.T."/>
            <person name="Hug L.A."/>
            <person name="Sharon I."/>
            <person name="Castelle C.J."/>
            <person name="Probst A.J."/>
            <person name="Thomas B.C."/>
            <person name="Singh A."/>
            <person name="Wilkins M.J."/>
            <person name="Karaoz U."/>
            <person name="Brodie E.L."/>
            <person name="Williams K.H."/>
            <person name="Hubbard S.S."/>
            <person name="Banfield J.F."/>
        </authorList>
    </citation>
    <scope>NUCLEOTIDE SEQUENCE [LARGE SCALE GENOMIC DNA]</scope>
</reference>
<dbReference type="EMBL" id="METD01000001">
    <property type="protein sequence ID" value="OGB73370.1"/>
    <property type="molecule type" value="Genomic_DNA"/>
</dbReference>
<gene>
    <name evidence="2" type="ORF">A3K51_00630</name>
</gene>
<comment type="caution">
    <text evidence="2">The sequence shown here is derived from an EMBL/GenBank/DDBJ whole genome shotgun (WGS) entry which is preliminary data.</text>
</comment>
<dbReference type="AlphaFoldDB" id="A0A1F4NPM8"/>